<feature type="domain" description="Inhibitor I9" evidence="10">
    <location>
        <begin position="28"/>
        <end position="104"/>
    </location>
</feature>
<dbReference type="PROSITE" id="PS51892">
    <property type="entry name" value="SUBTILASE"/>
    <property type="match status" value="1"/>
</dbReference>
<dbReference type="Proteomes" id="UP000001514">
    <property type="component" value="Unassembled WGS sequence"/>
</dbReference>
<evidence type="ECO:0000256" key="1">
    <source>
        <dbReference type="ARBA" id="ARBA00011073"/>
    </source>
</evidence>
<feature type="domain" description="Subtilisin-like protease fibronectin type-III" evidence="11">
    <location>
        <begin position="646"/>
        <end position="747"/>
    </location>
</feature>
<dbReference type="Gene3D" id="3.40.50.200">
    <property type="entry name" value="Peptidase S8/S53 domain"/>
    <property type="match status" value="1"/>
</dbReference>
<dbReference type="GO" id="GO:0006508">
    <property type="term" value="P:proteolysis"/>
    <property type="evidence" value="ECO:0007669"/>
    <property type="project" value="UniProtKB-KW"/>
</dbReference>
<dbReference type="Gene3D" id="3.30.70.80">
    <property type="entry name" value="Peptidase S8 propeptide/proteinase inhibitor I9"/>
    <property type="match status" value="1"/>
</dbReference>
<feature type="chain" id="PRO_5003123078" evidence="8">
    <location>
        <begin position="21"/>
        <end position="753"/>
    </location>
</feature>
<dbReference type="InterPro" id="IPR041469">
    <property type="entry name" value="Subtilisin-like_FN3"/>
</dbReference>
<dbReference type="InterPro" id="IPR010259">
    <property type="entry name" value="S8pro/Inhibitor_I9"/>
</dbReference>
<sequence length="753" mass="79738">MLGMERVFFSLAALAVLAAAATNEPVSKYIVYLGHTGSSKPEAVTSSHHQILASVKGSKESSLVHSYKHGFNGFSAFLTAAEADSIAKLPGVVKVFRSKKLSLHTTRSWDFLDSFSGGPHIQLNSSSGSDVIVGVLDTGVWPESKSFDDAGMGPVPKRWKGVCDNSKITNHSHTIHCNKKIVGARSYGHSDVGSRYQNARDEEGHGTHTASTIAGSLVKDATFLTTLGKGVARGGHPSARLAIYRVCTPECEGDNILAAFDDAIHDGVDILSLSLGLGTTGYDGDSISIGAFHAMQKGIFVSCSAGNGGPGFQTIENSAPWILTVGASTIDRKFSVDITLGNSKTIQGIAMNPRRADISTLILGGDASSRSDRIGQASLCAGRSLDGKKVKGKIVLCNYSPGVASSWAIQRHLKELGASGVILAIENTTEAVSFLDLAGAAVTGSALDEINAYLKNSRNTTATISPAHTIIQTTPAPIIADFSSRGPDITNDGILKPDLVAPGVDILAAWSPEQPINYYGKPMYTDFNIISGTSMGCPHASAAAAFVKSRHPSWSPAAIKSALMTTARFLDNTKSPIKDHNGEEASPFVMGAGQIDPVAALSPGLVYDISPDEYTKFLCTMNYTRDQLELMTGKNLSCAPLDSYVELNYPSIAVPIAQFGGPNSTKAVVNRKVTNVGAGKSVYNISVEAPAGVTVAVFPPQLRFKSVFQVLSFQIQFTVDSSKFPQTVLWGYGTLTWKSEKHSVRSVFILGLN</sequence>
<evidence type="ECO:0000256" key="7">
    <source>
        <dbReference type="PROSITE-ProRule" id="PRU01240"/>
    </source>
</evidence>
<protein>
    <submittedName>
        <fullName evidence="12">Uncharacterized protein</fullName>
    </submittedName>
</protein>
<dbReference type="EMBL" id="GL377646">
    <property type="protein sequence ID" value="EFJ11568.1"/>
    <property type="molecule type" value="Genomic_DNA"/>
</dbReference>
<feature type="signal peptide" evidence="8">
    <location>
        <begin position="1"/>
        <end position="20"/>
    </location>
</feature>
<dbReference type="Gene3D" id="3.50.30.30">
    <property type="match status" value="1"/>
</dbReference>
<dbReference type="FunFam" id="3.30.70.80:FF:000002">
    <property type="entry name" value="Subtilisin-like protease SBT5.3"/>
    <property type="match status" value="1"/>
</dbReference>
<evidence type="ECO:0000313" key="13">
    <source>
        <dbReference type="Proteomes" id="UP000001514"/>
    </source>
</evidence>
<dbReference type="PANTHER" id="PTHR10795">
    <property type="entry name" value="PROPROTEIN CONVERTASE SUBTILISIN/KEXIN"/>
    <property type="match status" value="1"/>
</dbReference>
<dbReference type="InParanoid" id="D8SVV4"/>
<dbReference type="Pfam" id="PF17766">
    <property type="entry name" value="fn3_6"/>
    <property type="match status" value="1"/>
</dbReference>
<evidence type="ECO:0000256" key="2">
    <source>
        <dbReference type="ARBA" id="ARBA00022670"/>
    </source>
</evidence>
<gene>
    <name evidence="12" type="ORF">SELMODRAFT_426260</name>
</gene>
<dbReference type="Gene3D" id="2.60.40.2310">
    <property type="match status" value="1"/>
</dbReference>
<dbReference type="InterPro" id="IPR000209">
    <property type="entry name" value="Peptidase_S8/S53_dom"/>
</dbReference>
<dbReference type="InterPro" id="IPR037045">
    <property type="entry name" value="S8pro/Inhibitor_I9_sf"/>
</dbReference>
<organism evidence="13">
    <name type="scientific">Selaginella moellendorffii</name>
    <name type="common">Spikemoss</name>
    <dbReference type="NCBI Taxonomy" id="88036"/>
    <lineage>
        <taxon>Eukaryota</taxon>
        <taxon>Viridiplantae</taxon>
        <taxon>Streptophyta</taxon>
        <taxon>Embryophyta</taxon>
        <taxon>Tracheophyta</taxon>
        <taxon>Lycopodiopsida</taxon>
        <taxon>Selaginellales</taxon>
        <taxon>Selaginellaceae</taxon>
        <taxon>Selaginella</taxon>
    </lineage>
</organism>
<dbReference type="CDD" id="cd04852">
    <property type="entry name" value="Peptidases_S8_3"/>
    <property type="match status" value="1"/>
</dbReference>
<keyword evidence="5 7" id="KW-0720">Serine protease</keyword>
<evidence type="ECO:0000256" key="3">
    <source>
        <dbReference type="ARBA" id="ARBA00022729"/>
    </source>
</evidence>
<dbReference type="GO" id="GO:0004252">
    <property type="term" value="F:serine-type endopeptidase activity"/>
    <property type="evidence" value="ECO:0000318"/>
    <property type="project" value="GO_Central"/>
</dbReference>
<dbReference type="AlphaFoldDB" id="D8SVV4"/>
<evidence type="ECO:0000313" key="12">
    <source>
        <dbReference type="EMBL" id="EFJ11568.1"/>
    </source>
</evidence>
<name>D8SVV4_SELML</name>
<dbReference type="InterPro" id="IPR036852">
    <property type="entry name" value="Peptidase_S8/S53_dom_sf"/>
</dbReference>
<dbReference type="eggNOG" id="ENOG502QUSK">
    <property type="taxonomic scope" value="Eukaryota"/>
</dbReference>
<reference evidence="12 13" key="1">
    <citation type="journal article" date="2011" name="Science">
        <title>The Selaginella genome identifies genetic changes associated with the evolution of vascular plants.</title>
        <authorList>
            <person name="Banks J.A."/>
            <person name="Nishiyama T."/>
            <person name="Hasebe M."/>
            <person name="Bowman J.L."/>
            <person name="Gribskov M."/>
            <person name="dePamphilis C."/>
            <person name="Albert V.A."/>
            <person name="Aono N."/>
            <person name="Aoyama T."/>
            <person name="Ambrose B.A."/>
            <person name="Ashton N.W."/>
            <person name="Axtell M.J."/>
            <person name="Barker E."/>
            <person name="Barker M.S."/>
            <person name="Bennetzen J.L."/>
            <person name="Bonawitz N.D."/>
            <person name="Chapple C."/>
            <person name="Cheng C."/>
            <person name="Correa L.G."/>
            <person name="Dacre M."/>
            <person name="DeBarry J."/>
            <person name="Dreyer I."/>
            <person name="Elias M."/>
            <person name="Engstrom E.M."/>
            <person name="Estelle M."/>
            <person name="Feng L."/>
            <person name="Finet C."/>
            <person name="Floyd S.K."/>
            <person name="Frommer W.B."/>
            <person name="Fujita T."/>
            <person name="Gramzow L."/>
            <person name="Gutensohn M."/>
            <person name="Harholt J."/>
            <person name="Hattori M."/>
            <person name="Heyl A."/>
            <person name="Hirai T."/>
            <person name="Hiwatashi Y."/>
            <person name="Ishikawa M."/>
            <person name="Iwata M."/>
            <person name="Karol K.G."/>
            <person name="Koehler B."/>
            <person name="Kolukisaoglu U."/>
            <person name="Kubo M."/>
            <person name="Kurata T."/>
            <person name="Lalonde S."/>
            <person name="Li K."/>
            <person name="Li Y."/>
            <person name="Litt A."/>
            <person name="Lyons E."/>
            <person name="Manning G."/>
            <person name="Maruyama T."/>
            <person name="Michael T.P."/>
            <person name="Mikami K."/>
            <person name="Miyazaki S."/>
            <person name="Morinaga S."/>
            <person name="Murata T."/>
            <person name="Mueller-Roeber B."/>
            <person name="Nelson D.R."/>
            <person name="Obara M."/>
            <person name="Oguri Y."/>
            <person name="Olmstead R.G."/>
            <person name="Onodera N."/>
            <person name="Petersen B.L."/>
            <person name="Pils B."/>
            <person name="Prigge M."/>
            <person name="Rensing S.A."/>
            <person name="Riano-Pachon D.M."/>
            <person name="Roberts A.W."/>
            <person name="Sato Y."/>
            <person name="Scheller H.V."/>
            <person name="Schulz B."/>
            <person name="Schulz C."/>
            <person name="Shakirov E.V."/>
            <person name="Shibagaki N."/>
            <person name="Shinohara N."/>
            <person name="Shippen D.E."/>
            <person name="Soerensen I."/>
            <person name="Sotooka R."/>
            <person name="Sugimoto N."/>
            <person name="Sugita M."/>
            <person name="Sumikawa N."/>
            <person name="Tanurdzic M."/>
            <person name="Theissen G."/>
            <person name="Ulvskov P."/>
            <person name="Wakazuki S."/>
            <person name="Weng J.K."/>
            <person name="Willats W.W."/>
            <person name="Wipf D."/>
            <person name="Wolf P.G."/>
            <person name="Yang L."/>
            <person name="Zimmer A.D."/>
            <person name="Zhu Q."/>
            <person name="Mitros T."/>
            <person name="Hellsten U."/>
            <person name="Loque D."/>
            <person name="Otillar R."/>
            <person name="Salamov A."/>
            <person name="Schmutz J."/>
            <person name="Shapiro H."/>
            <person name="Lindquist E."/>
            <person name="Lucas S."/>
            <person name="Rokhsar D."/>
            <person name="Grigoriev I.V."/>
        </authorList>
    </citation>
    <scope>NUCLEOTIDE SEQUENCE [LARGE SCALE GENOMIC DNA]</scope>
</reference>
<keyword evidence="13" id="KW-1185">Reference proteome</keyword>
<dbReference type="SUPFAM" id="SSF52743">
    <property type="entry name" value="Subtilisin-like"/>
    <property type="match status" value="1"/>
</dbReference>
<evidence type="ECO:0000259" key="11">
    <source>
        <dbReference type="Pfam" id="PF17766"/>
    </source>
</evidence>
<evidence type="ECO:0000256" key="8">
    <source>
        <dbReference type="SAM" id="SignalP"/>
    </source>
</evidence>
<feature type="active site" description="Charge relay system" evidence="6 7">
    <location>
        <position position="137"/>
    </location>
</feature>
<dbReference type="FunFam" id="3.40.50.200:FF:000006">
    <property type="entry name" value="Subtilisin-like protease SBT1.5"/>
    <property type="match status" value="1"/>
</dbReference>
<dbReference type="InterPro" id="IPR045051">
    <property type="entry name" value="SBT"/>
</dbReference>
<feature type="domain" description="Peptidase S8/S53" evidence="9">
    <location>
        <begin position="128"/>
        <end position="593"/>
    </location>
</feature>
<dbReference type="KEGG" id="smo:SELMODRAFT_426260"/>
<dbReference type="PRINTS" id="PR00723">
    <property type="entry name" value="SUBTILISIN"/>
</dbReference>
<dbReference type="HOGENOM" id="CLU_000625_4_3_1"/>
<evidence type="ECO:0000256" key="4">
    <source>
        <dbReference type="ARBA" id="ARBA00022801"/>
    </source>
</evidence>
<feature type="active site" description="Charge relay system" evidence="6 7">
    <location>
        <position position="205"/>
    </location>
</feature>
<evidence type="ECO:0000259" key="9">
    <source>
        <dbReference type="Pfam" id="PF00082"/>
    </source>
</evidence>
<evidence type="ECO:0000256" key="5">
    <source>
        <dbReference type="ARBA" id="ARBA00022825"/>
    </source>
</evidence>
<comment type="similarity">
    <text evidence="1 7">Belongs to the peptidase S8 family.</text>
</comment>
<dbReference type="GO" id="GO:0005576">
    <property type="term" value="C:extracellular region"/>
    <property type="evidence" value="ECO:0000318"/>
    <property type="project" value="GO_Central"/>
</dbReference>
<dbReference type="InterPro" id="IPR015500">
    <property type="entry name" value="Peptidase_S8_subtilisin-rel"/>
</dbReference>
<evidence type="ECO:0000259" key="10">
    <source>
        <dbReference type="Pfam" id="PF05922"/>
    </source>
</evidence>
<proteinExistence type="inferred from homology"/>
<dbReference type="Gramene" id="EFJ11568">
    <property type="protein sequence ID" value="EFJ11568"/>
    <property type="gene ID" value="SELMODRAFT_426260"/>
</dbReference>
<keyword evidence="2 7" id="KW-0645">Protease</keyword>
<accession>D8SVV4</accession>
<evidence type="ECO:0000256" key="6">
    <source>
        <dbReference type="PIRSR" id="PIRSR615500-1"/>
    </source>
</evidence>
<keyword evidence="3 8" id="KW-0732">Signal</keyword>
<dbReference type="InterPro" id="IPR034197">
    <property type="entry name" value="Peptidases_S8_3"/>
</dbReference>
<dbReference type="Pfam" id="PF00082">
    <property type="entry name" value="Peptidase_S8"/>
    <property type="match status" value="1"/>
</dbReference>
<dbReference type="Pfam" id="PF05922">
    <property type="entry name" value="Inhibitor_I9"/>
    <property type="match status" value="1"/>
</dbReference>
<feature type="active site" description="Charge relay system" evidence="6 7">
    <location>
        <position position="534"/>
    </location>
</feature>
<dbReference type="CDD" id="cd02120">
    <property type="entry name" value="PA_subtilisin_like"/>
    <property type="match status" value="1"/>
</dbReference>
<keyword evidence="4 7" id="KW-0378">Hydrolase</keyword>